<evidence type="ECO:0000256" key="1">
    <source>
        <dbReference type="ARBA" id="ARBA00010062"/>
    </source>
</evidence>
<evidence type="ECO:0000259" key="4">
    <source>
        <dbReference type="Pfam" id="PF13458"/>
    </source>
</evidence>
<dbReference type="Pfam" id="PF13458">
    <property type="entry name" value="Peripla_BP_6"/>
    <property type="match status" value="1"/>
</dbReference>
<dbReference type="Gene3D" id="3.40.50.2300">
    <property type="match status" value="2"/>
</dbReference>
<dbReference type="AlphaFoldDB" id="A0A372EK50"/>
<dbReference type="PANTHER" id="PTHR47235:SF1">
    <property type="entry name" value="BLR6548 PROTEIN"/>
    <property type="match status" value="1"/>
</dbReference>
<dbReference type="EMBL" id="QVLS01000005">
    <property type="protein sequence ID" value="RFP79270.1"/>
    <property type="molecule type" value="Genomic_DNA"/>
</dbReference>
<feature type="chain" id="PRO_5017003195" evidence="3">
    <location>
        <begin position="34"/>
        <end position="416"/>
    </location>
</feature>
<dbReference type="RefSeq" id="WP_083293312.1">
    <property type="nucleotide sequence ID" value="NZ_JBBCKC010000070.1"/>
</dbReference>
<dbReference type="InterPro" id="IPR028082">
    <property type="entry name" value="Peripla_BP_I"/>
</dbReference>
<evidence type="ECO:0000256" key="2">
    <source>
        <dbReference type="ARBA" id="ARBA00022729"/>
    </source>
</evidence>
<dbReference type="SUPFAM" id="SSF53822">
    <property type="entry name" value="Periplasmic binding protein-like I"/>
    <property type="match status" value="1"/>
</dbReference>
<comment type="caution">
    <text evidence="5">The sequence shown here is derived from an EMBL/GenBank/DDBJ whole genome shotgun (WGS) entry which is preliminary data.</text>
</comment>
<reference evidence="5 6" key="1">
    <citation type="submission" date="2018-08" db="EMBL/GenBank/DDBJ databases">
        <title>Hydrogenophaga sp. LA-38 isolated from sludge.</title>
        <authorList>
            <person name="Im W.-T."/>
        </authorList>
    </citation>
    <scope>NUCLEOTIDE SEQUENCE [LARGE SCALE GENOMIC DNA]</scope>
    <source>
        <strain evidence="5 6">LA-38</strain>
    </source>
</reference>
<evidence type="ECO:0000313" key="5">
    <source>
        <dbReference type="EMBL" id="RFP79270.1"/>
    </source>
</evidence>
<protein>
    <submittedName>
        <fullName evidence="5">ABC transporter substrate-binding protein</fullName>
    </submittedName>
</protein>
<feature type="domain" description="Leucine-binding protein" evidence="4">
    <location>
        <begin position="37"/>
        <end position="363"/>
    </location>
</feature>
<dbReference type="PANTHER" id="PTHR47235">
    <property type="entry name" value="BLR6548 PROTEIN"/>
    <property type="match status" value="1"/>
</dbReference>
<gene>
    <name evidence="5" type="ORF">DY262_09845</name>
</gene>
<sequence length="416" mass="44742">MNTNNGCLSALARLAQYGALAAGVFGLAGTAQAQTTYNIAGLADFTGPYADVMKDMTGCRKGVLDWWSEEVGKAQGVALRIKEYDTRYDVAQVASLWPGIKSELDPVAILGIGGSDAAALQQRLPNDKVPQILATAGYGFAWKSDSWVFNARATYPHEVAAFYTWLQKKSGSTAPIKVGVISSEVSPAYVDIHKGTEKFAKDNPKILEVVETVYTEAQPTDLTQQVNRLVRKGATVLQVFNNTASVVATRRALQSLGKTNIPIVMSAHNGLVSSGKALGGLEQMEGNFEVYGMAMSTDDPTPARAYFEQLRTKYKAQVSYTSACIMGMSQGLIVARAVEQAIKTKGAKGVKGEDVRAALLTTPMPSERSFGVLPDLQYGKDAPFPTEGLAVNIGTVEKGKYKLLEQNVPMPVLNKW</sequence>
<evidence type="ECO:0000313" key="6">
    <source>
        <dbReference type="Proteomes" id="UP000261931"/>
    </source>
</evidence>
<proteinExistence type="inferred from homology"/>
<feature type="signal peptide" evidence="3">
    <location>
        <begin position="1"/>
        <end position="33"/>
    </location>
</feature>
<comment type="similarity">
    <text evidence="1">Belongs to the leucine-binding protein family.</text>
</comment>
<evidence type="ECO:0000256" key="3">
    <source>
        <dbReference type="SAM" id="SignalP"/>
    </source>
</evidence>
<accession>A0A372EK50</accession>
<dbReference type="InterPro" id="IPR028081">
    <property type="entry name" value="Leu-bd"/>
</dbReference>
<name>A0A372EK50_9BURK</name>
<keyword evidence="2 3" id="KW-0732">Signal</keyword>
<organism evidence="5 6">
    <name type="scientific">Hydrogenophaga borbori</name>
    <dbReference type="NCBI Taxonomy" id="2294117"/>
    <lineage>
        <taxon>Bacteria</taxon>
        <taxon>Pseudomonadati</taxon>
        <taxon>Pseudomonadota</taxon>
        <taxon>Betaproteobacteria</taxon>
        <taxon>Burkholderiales</taxon>
        <taxon>Comamonadaceae</taxon>
        <taxon>Hydrogenophaga</taxon>
    </lineage>
</organism>
<keyword evidence="6" id="KW-1185">Reference proteome</keyword>
<dbReference type="Proteomes" id="UP000261931">
    <property type="component" value="Unassembled WGS sequence"/>
</dbReference>